<keyword evidence="3" id="KW-1185">Reference proteome</keyword>
<evidence type="ECO:0000256" key="1">
    <source>
        <dbReference type="SAM" id="Phobius"/>
    </source>
</evidence>
<reference evidence="2 3" key="1">
    <citation type="submission" date="2024-05" db="EMBL/GenBank/DDBJ databases">
        <authorList>
            <person name="Wallberg A."/>
        </authorList>
    </citation>
    <scope>NUCLEOTIDE SEQUENCE [LARGE SCALE GENOMIC DNA]</scope>
</reference>
<organism evidence="2 3">
    <name type="scientific">Meganyctiphanes norvegica</name>
    <name type="common">Northern krill</name>
    <name type="synonym">Thysanopoda norvegica</name>
    <dbReference type="NCBI Taxonomy" id="48144"/>
    <lineage>
        <taxon>Eukaryota</taxon>
        <taxon>Metazoa</taxon>
        <taxon>Ecdysozoa</taxon>
        <taxon>Arthropoda</taxon>
        <taxon>Crustacea</taxon>
        <taxon>Multicrustacea</taxon>
        <taxon>Malacostraca</taxon>
        <taxon>Eumalacostraca</taxon>
        <taxon>Eucarida</taxon>
        <taxon>Euphausiacea</taxon>
        <taxon>Euphausiidae</taxon>
        <taxon>Meganyctiphanes</taxon>
    </lineage>
</organism>
<keyword evidence="1" id="KW-1133">Transmembrane helix</keyword>
<evidence type="ECO:0000313" key="2">
    <source>
        <dbReference type="EMBL" id="CAL4134810.1"/>
    </source>
</evidence>
<sequence>MQQLEDQQLLLGVWIVLQCHLMVMSGHQYLRLPGLDQHHKLLFTVQEVQFIVQAVQFIVLVVKYIIQVIFTLLVVIYIALAVLHQCWSKRKASFVYELRLTASLIV</sequence>
<protein>
    <submittedName>
        <fullName evidence="2">Uncharacterized protein</fullName>
    </submittedName>
</protein>
<evidence type="ECO:0000313" key="3">
    <source>
        <dbReference type="Proteomes" id="UP001497623"/>
    </source>
</evidence>
<gene>
    <name evidence="2" type="ORF">MNOR_LOCUS27478</name>
</gene>
<keyword evidence="1" id="KW-0812">Transmembrane</keyword>
<accession>A0AAV2RSW0</accession>
<keyword evidence="1" id="KW-0472">Membrane</keyword>
<feature type="transmembrane region" description="Helical" evidence="1">
    <location>
        <begin position="50"/>
        <end position="83"/>
    </location>
</feature>
<feature type="transmembrane region" description="Helical" evidence="1">
    <location>
        <begin position="9"/>
        <end position="30"/>
    </location>
</feature>
<comment type="caution">
    <text evidence="2">The sequence shown here is derived from an EMBL/GenBank/DDBJ whole genome shotgun (WGS) entry which is preliminary data.</text>
</comment>
<name>A0AAV2RSW0_MEGNR</name>
<proteinExistence type="predicted"/>
<dbReference type="Proteomes" id="UP001497623">
    <property type="component" value="Unassembled WGS sequence"/>
</dbReference>
<dbReference type="AlphaFoldDB" id="A0AAV2RSW0"/>
<dbReference type="EMBL" id="CAXKWB010028960">
    <property type="protein sequence ID" value="CAL4134810.1"/>
    <property type="molecule type" value="Genomic_DNA"/>
</dbReference>